<evidence type="ECO:0000313" key="2">
    <source>
        <dbReference type="Proteomes" id="UP000182624"/>
    </source>
</evidence>
<dbReference type="Proteomes" id="UP000182624">
    <property type="component" value="Unassembled WGS sequence"/>
</dbReference>
<dbReference type="RefSeq" id="WP_074882927.1">
    <property type="nucleotide sequence ID" value="NZ_FOXO01000001.1"/>
</dbReference>
<reference evidence="2" key="1">
    <citation type="submission" date="2016-10" db="EMBL/GenBank/DDBJ databases">
        <authorList>
            <person name="Varghese N."/>
            <person name="Submissions S."/>
        </authorList>
    </citation>
    <scope>NUCLEOTIDE SEQUENCE [LARGE SCALE GENOMIC DNA]</scope>
    <source>
        <strain evidence="2">P18</strain>
    </source>
</reference>
<proteinExistence type="predicted"/>
<name>A0A1I5PUJ9_9FIRM</name>
<keyword evidence="2" id="KW-1185">Reference proteome</keyword>
<protein>
    <submittedName>
        <fullName evidence="1">Uncharacterized protein</fullName>
    </submittedName>
</protein>
<dbReference type="InterPro" id="IPR043731">
    <property type="entry name" value="DUF5674"/>
</dbReference>
<dbReference type="Pfam" id="PF18924">
    <property type="entry name" value="DUF5674"/>
    <property type="match status" value="1"/>
</dbReference>
<evidence type="ECO:0000313" key="1">
    <source>
        <dbReference type="EMBL" id="SFP37768.1"/>
    </source>
</evidence>
<dbReference type="AlphaFoldDB" id="A0A1I5PUJ9"/>
<organism evidence="1 2">
    <name type="scientific">Butyrivibrio proteoclasticus</name>
    <dbReference type="NCBI Taxonomy" id="43305"/>
    <lineage>
        <taxon>Bacteria</taxon>
        <taxon>Bacillati</taxon>
        <taxon>Bacillota</taxon>
        <taxon>Clostridia</taxon>
        <taxon>Lachnospirales</taxon>
        <taxon>Lachnospiraceae</taxon>
        <taxon>Butyrivibrio</taxon>
    </lineage>
</organism>
<gene>
    <name evidence="1" type="ORF">SAMN04487928_101153</name>
</gene>
<dbReference type="OrthoDB" id="2051074at2"/>
<dbReference type="EMBL" id="FOXO01000001">
    <property type="protein sequence ID" value="SFP37768.1"/>
    <property type="molecule type" value="Genomic_DNA"/>
</dbReference>
<accession>A0A1I5PUJ9</accession>
<sequence length="113" mass="13283">MILRNRVSIDEIHEMQPQYFEDMVKIVIDAKREIVAVNMEMHSDLGIELYDDGSDENDLFGANIYYEDHSIEWSSTLNVKQNRKIQNGTFGRVITDENTINYLTDIVNRWIAR</sequence>